<evidence type="ECO:0000256" key="1">
    <source>
        <dbReference type="SAM" id="MobiDB-lite"/>
    </source>
</evidence>
<dbReference type="Proteomes" id="UP000026941">
    <property type="component" value="Unassembled WGS sequence"/>
</dbReference>
<dbReference type="AlphaFoldDB" id="A0AA87QAT3"/>
<evidence type="ECO:0000313" key="3">
    <source>
        <dbReference type="Proteomes" id="UP000026941"/>
    </source>
</evidence>
<proteinExistence type="predicted"/>
<organism evidence="2 3">
    <name type="scientific">Rhizobium rhizogenes NBRC 13257</name>
    <dbReference type="NCBI Taxonomy" id="1220581"/>
    <lineage>
        <taxon>Bacteria</taxon>
        <taxon>Pseudomonadati</taxon>
        <taxon>Pseudomonadota</taxon>
        <taxon>Alphaproteobacteria</taxon>
        <taxon>Hyphomicrobiales</taxon>
        <taxon>Rhizobiaceae</taxon>
        <taxon>Rhizobium/Agrobacterium group</taxon>
        <taxon>Rhizobium</taxon>
    </lineage>
</organism>
<evidence type="ECO:0000313" key="2">
    <source>
        <dbReference type="EMBL" id="GAJ96932.1"/>
    </source>
</evidence>
<gene>
    <name evidence="2" type="ORF">RRH01S_28_00070</name>
</gene>
<dbReference type="EMBL" id="BAYX01000028">
    <property type="protein sequence ID" value="GAJ96932.1"/>
    <property type="molecule type" value="Genomic_DNA"/>
</dbReference>
<name>A0AA87QAT3_RHIRH</name>
<accession>A0AA87QAT3</accession>
<reference evidence="2 3" key="1">
    <citation type="submission" date="2014-05" db="EMBL/GenBank/DDBJ databases">
        <title>Whole genome shotgun sequence of Rhizobium rhizogenes NBRC 13257.</title>
        <authorList>
            <person name="Katano-Makiyama Y."/>
            <person name="Hosoyama A."/>
            <person name="Hashimoto M."/>
            <person name="Hosoyama Y."/>
            <person name="Noguchi M."/>
            <person name="Tsuchikane K."/>
            <person name="Kimura A."/>
            <person name="Ohji S."/>
            <person name="Ichikawa N."/>
            <person name="Yamazoe A."/>
            <person name="Fujita N."/>
        </authorList>
    </citation>
    <scope>NUCLEOTIDE SEQUENCE [LARGE SCALE GENOMIC DNA]</scope>
    <source>
        <strain evidence="2 3">NBRC 13257</strain>
    </source>
</reference>
<feature type="region of interest" description="Disordered" evidence="1">
    <location>
        <begin position="67"/>
        <end position="88"/>
    </location>
</feature>
<protein>
    <submittedName>
        <fullName evidence="2">Uncharacterized protein</fullName>
    </submittedName>
</protein>
<sequence length="88" mass="9758">MRHVIGFTKKVTEQPFHLVETDSQAPQFTIGQAVKIEPSANWLQIYQIGTRVYPDQLCTTVIVGDLSPAGALSDGENWSGAPDWDKEQ</sequence>
<dbReference type="RefSeq" id="WP_041722490.1">
    <property type="nucleotide sequence ID" value="NZ_BAYX01000028.1"/>
</dbReference>
<comment type="caution">
    <text evidence="2">The sequence shown here is derived from an EMBL/GenBank/DDBJ whole genome shotgun (WGS) entry which is preliminary data.</text>
</comment>